<dbReference type="AlphaFoldDB" id="A0AAD7F7X5"/>
<evidence type="ECO:0000313" key="1">
    <source>
        <dbReference type="EMBL" id="KAJ7602760.1"/>
    </source>
</evidence>
<gene>
    <name evidence="1" type="ORF">FB45DRAFT_1015217</name>
</gene>
<organism evidence="1 2">
    <name type="scientific">Roridomyces roridus</name>
    <dbReference type="NCBI Taxonomy" id="1738132"/>
    <lineage>
        <taxon>Eukaryota</taxon>
        <taxon>Fungi</taxon>
        <taxon>Dikarya</taxon>
        <taxon>Basidiomycota</taxon>
        <taxon>Agaricomycotina</taxon>
        <taxon>Agaricomycetes</taxon>
        <taxon>Agaricomycetidae</taxon>
        <taxon>Agaricales</taxon>
        <taxon>Marasmiineae</taxon>
        <taxon>Mycenaceae</taxon>
        <taxon>Roridomyces</taxon>
    </lineage>
</organism>
<sequence>MTEPTLVVIRPWLGEKLWHGFVMICLHRFFSMVYDELKDAARQCLLRRRGGHRFPTPLDAEVASRHRPTKVVMGFLCAEMNAGDFIDTQAANRSLLAVEHHIAEVELHNGDGSLPLNVKSWAVSRKETKGHPSRVSGVDTGNRQHIAKDGRMCREKVARDGREQLLLEFILLRRRRWWEKTKMIAQPIANIHKAIIARHHGDHGIQTASRPSPNYRLMLNT</sequence>
<keyword evidence="2" id="KW-1185">Reference proteome</keyword>
<dbReference type="EMBL" id="JARKIF010000202">
    <property type="protein sequence ID" value="KAJ7602760.1"/>
    <property type="molecule type" value="Genomic_DNA"/>
</dbReference>
<name>A0AAD7F7X5_9AGAR</name>
<dbReference type="Proteomes" id="UP001221142">
    <property type="component" value="Unassembled WGS sequence"/>
</dbReference>
<reference evidence="1" key="1">
    <citation type="submission" date="2023-03" db="EMBL/GenBank/DDBJ databases">
        <title>Massive genome expansion in bonnet fungi (Mycena s.s.) driven by repeated elements and novel gene families across ecological guilds.</title>
        <authorList>
            <consortium name="Lawrence Berkeley National Laboratory"/>
            <person name="Harder C.B."/>
            <person name="Miyauchi S."/>
            <person name="Viragh M."/>
            <person name="Kuo A."/>
            <person name="Thoen E."/>
            <person name="Andreopoulos B."/>
            <person name="Lu D."/>
            <person name="Skrede I."/>
            <person name="Drula E."/>
            <person name="Henrissat B."/>
            <person name="Morin E."/>
            <person name="Kohler A."/>
            <person name="Barry K."/>
            <person name="LaButti K."/>
            <person name="Morin E."/>
            <person name="Salamov A."/>
            <person name="Lipzen A."/>
            <person name="Mereny Z."/>
            <person name="Hegedus B."/>
            <person name="Baldrian P."/>
            <person name="Stursova M."/>
            <person name="Weitz H."/>
            <person name="Taylor A."/>
            <person name="Grigoriev I.V."/>
            <person name="Nagy L.G."/>
            <person name="Martin F."/>
            <person name="Kauserud H."/>
        </authorList>
    </citation>
    <scope>NUCLEOTIDE SEQUENCE</scope>
    <source>
        <strain evidence="1">9284</strain>
    </source>
</reference>
<evidence type="ECO:0000313" key="2">
    <source>
        <dbReference type="Proteomes" id="UP001221142"/>
    </source>
</evidence>
<protein>
    <submittedName>
        <fullName evidence="1">Uncharacterized protein</fullName>
    </submittedName>
</protein>
<comment type="caution">
    <text evidence="1">The sequence shown here is derived from an EMBL/GenBank/DDBJ whole genome shotgun (WGS) entry which is preliminary data.</text>
</comment>
<proteinExistence type="predicted"/>
<accession>A0AAD7F7X5</accession>